<organism evidence="1 2">
    <name type="scientific">Roseateles flavus</name>
    <dbReference type="NCBI Taxonomy" id="3149041"/>
    <lineage>
        <taxon>Bacteria</taxon>
        <taxon>Pseudomonadati</taxon>
        <taxon>Pseudomonadota</taxon>
        <taxon>Betaproteobacteria</taxon>
        <taxon>Burkholderiales</taxon>
        <taxon>Sphaerotilaceae</taxon>
        <taxon>Roseateles</taxon>
    </lineage>
</organism>
<keyword evidence="2" id="KW-1185">Reference proteome</keyword>
<evidence type="ECO:0000313" key="1">
    <source>
        <dbReference type="EMBL" id="MEO3711734.1"/>
    </source>
</evidence>
<sequence length="101" mass="11149">MIETVVRLTGPDICRDGGSLGMSFESASGEELALLFPVDMVATENQRFVRLGYKTPLLQSYDRKSVVSPITGLERVEVEQVSPAQTCRICGLTYCSKHDCF</sequence>
<comment type="caution">
    <text evidence="1">The sequence shown here is derived from an EMBL/GenBank/DDBJ whole genome shotgun (WGS) entry which is preliminary data.</text>
</comment>
<protein>
    <submittedName>
        <fullName evidence="1">Uncharacterized protein</fullName>
    </submittedName>
</protein>
<gene>
    <name evidence="1" type="ORF">ABDJ40_03030</name>
</gene>
<name>A0ABV0G9R0_9BURK</name>
<dbReference type="Proteomes" id="UP001462640">
    <property type="component" value="Unassembled WGS sequence"/>
</dbReference>
<proteinExistence type="predicted"/>
<dbReference type="RefSeq" id="WP_347605886.1">
    <property type="nucleotide sequence ID" value="NZ_JBDPZC010000001.1"/>
</dbReference>
<accession>A0ABV0G9R0</accession>
<evidence type="ECO:0000313" key="2">
    <source>
        <dbReference type="Proteomes" id="UP001462640"/>
    </source>
</evidence>
<dbReference type="EMBL" id="JBDPZC010000001">
    <property type="protein sequence ID" value="MEO3711734.1"/>
    <property type="molecule type" value="Genomic_DNA"/>
</dbReference>
<reference evidence="1 2" key="1">
    <citation type="submission" date="2024-05" db="EMBL/GenBank/DDBJ databases">
        <title>Roseateles sp. 2.12 16S ribosomal RNA gene Genome sequencing and assembly.</title>
        <authorList>
            <person name="Woo H."/>
        </authorList>
    </citation>
    <scope>NUCLEOTIDE SEQUENCE [LARGE SCALE GENOMIC DNA]</scope>
    <source>
        <strain evidence="1 2">2.12</strain>
    </source>
</reference>